<keyword evidence="2" id="KW-1133">Transmembrane helix</keyword>
<dbReference type="EMBL" id="AP026798">
    <property type="protein sequence ID" value="BDR52103.1"/>
    <property type="molecule type" value="Genomic_DNA"/>
</dbReference>
<evidence type="ECO:0000313" key="4">
    <source>
        <dbReference type="EMBL" id="BDR52103.1"/>
    </source>
</evidence>
<feature type="transmembrane region" description="Helical" evidence="2">
    <location>
        <begin position="95"/>
        <end position="119"/>
    </location>
</feature>
<feature type="transmembrane region" description="Helical" evidence="2">
    <location>
        <begin position="187"/>
        <end position="206"/>
    </location>
</feature>
<gene>
    <name evidence="4" type="ORF">KIM372_00100</name>
</gene>
<evidence type="ECO:0000313" key="5">
    <source>
        <dbReference type="Proteomes" id="UP001321766"/>
    </source>
</evidence>
<feature type="transmembrane region" description="Helical" evidence="2">
    <location>
        <begin position="146"/>
        <end position="166"/>
    </location>
</feature>
<sequence length="305" mass="32747">MPLGFIMGRVFRWPWFLALPAGFITSLVIETAQLTGAFGLVGCAYRHFDVDDLMWNTSGALIGLIVAALANWIAPPRQPDAPEVVLNPSFLHRCVAMAIDLVLTYAISSSLGFGVVVLINRAAAHRPNGDYAIAGWSASPDALRTLVLALNIGFLLFFEFLLPLLHRGQTLGGSFTHMSAETKVRHGWLRAAFYLTRTAVVLAVFGPWTGQARVYMSDFAILLLVFYLFKRQMPYDLIPASEPDPPAAPLPAAAGYSTGVAVAGGYPGDYGYQTYGSQGAYAGGDTADIPTQDGSMPVSFPPAGR</sequence>
<feature type="transmembrane region" description="Helical" evidence="2">
    <location>
        <begin position="212"/>
        <end position="229"/>
    </location>
</feature>
<feature type="region of interest" description="Disordered" evidence="1">
    <location>
        <begin position="283"/>
        <end position="305"/>
    </location>
</feature>
<protein>
    <recommendedName>
        <fullName evidence="3">VanZ-like domain-containing protein</fullName>
    </recommendedName>
</protein>
<dbReference type="PANTHER" id="PTHR36834:SF1">
    <property type="entry name" value="INTEGRAL MEMBRANE PROTEIN"/>
    <property type="match status" value="1"/>
</dbReference>
<evidence type="ECO:0000259" key="3">
    <source>
        <dbReference type="Pfam" id="PF04892"/>
    </source>
</evidence>
<evidence type="ECO:0000256" key="1">
    <source>
        <dbReference type="SAM" id="MobiDB-lite"/>
    </source>
</evidence>
<feature type="domain" description="VanZ-like" evidence="3">
    <location>
        <begin position="1"/>
        <end position="69"/>
    </location>
</feature>
<dbReference type="InterPro" id="IPR006976">
    <property type="entry name" value="VanZ-like"/>
</dbReference>
<keyword evidence="2" id="KW-0812">Transmembrane</keyword>
<dbReference type="InterPro" id="IPR053150">
    <property type="entry name" value="Teicoplanin_resist-assoc"/>
</dbReference>
<accession>A0ABM8B5H6</accession>
<reference evidence="4 5" key="1">
    <citation type="journal article" date="2023" name="Microbiol. Spectr.">
        <title>Symbiosis of Carpenter Bees with Uncharacterized Lactic Acid Bacteria Showing NAD Auxotrophy.</title>
        <authorList>
            <person name="Kawasaki S."/>
            <person name="Ozawa K."/>
            <person name="Mori T."/>
            <person name="Yamamoto A."/>
            <person name="Ito M."/>
            <person name="Ohkuma M."/>
            <person name="Sakamoto M."/>
            <person name="Matsutani M."/>
        </authorList>
    </citation>
    <scope>NUCLEOTIDE SEQUENCE [LARGE SCALE GENOMIC DNA]</scope>
    <source>
        <strain evidence="4 5">Kim37-2</strain>
    </source>
</reference>
<dbReference type="PANTHER" id="PTHR36834">
    <property type="entry name" value="MEMBRANE PROTEIN-RELATED"/>
    <property type="match status" value="1"/>
</dbReference>
<organism evidence="4 5">
    <name type="scientific">Bombiscardovia nodaiensis</name>
    <dbReference type="NCBI Taxonomy" id="2932181"/>
    <lineage>
        <taxon>Bacteria</taxon>
        <taxon>Bacillati</taxon>
        <taxon>Actinomycetota</taxon>
        <taxon>Actinomycetes</taxon>
        <taxon>Bifidobacteriales</taxon>
        <taxon>Bifidobacteriaceae</taxon>
        <taxon>Bombiscardovia</taxon>
    </lineage>
</organism>
<proteinExistence type="predicted"/>
<keyword evidence="2" id="KW-0472">Membrane</keyword>
<keyword evidence="5" id="KW-1185">Reference proteome</keyword>
<dbReference type="Proteomes" id="UP001321766">
    <property type="component" value="Chromosome"/>
</dbReference>
<name>A0ABM8B5H6_9BIFI</name>
<evidence type="ECO:0000256" key="2">
    <source>
        <dbReference type="SAM" id="Phobius"/>
    </source>
</evidence>
<dbReference type="Pfam" id="PF04892">
    <property type="entry name" value="VanZ"/>
    <property type="match status" value="1"/>
</dbReference>
<feature type="transmembrane region" description="Helical" evidence="2">
    <location>
        <begin position="53"/>
        <end position="74"/>
    </location>
</feature>